<keyword evidence="3" id="KW-1185">Reference proteome</keyword>
<sequence length="177" mass="19134">MNLMISPILSEEDISLDLVTKGKQSALSKIATRIARRNGLDEQMVLRGLFDRECLGSTGIGRGVAIPHALLGMISSPAASLTRLAQPIDFDGPDDDPVDLIYTILWPASARSAFLPALSQICRLLRASQVRARLRQARSSDEALAILEAKPLPAISTNLHTCCFEPGVLVSRHLSHA</sequence>
<dbReference type="PROSITE" id="PS00372">
    <property type="entry name" value="PTS_EIIA_TYPE_2_HIS"/>
    <property type="match status" value="1"/>
</dbReference>
<protein>
    <submittedName>
        <fullName evidence="2">PTS fructose transporter subunit IIA</fullName>
    </submittedName>
</protein>
<dbReference type="Proteomes" id="UP000188388">
    <property type="component" value="Unassembled WGS sequence"/>
</dbReference>
<accession>A0A1R3V6G1</accession>
<evidence type="ECO:0000313" key="2">
    <source>
        <dbReference type="EMBL" id="SIT55451.1"/>
    </source>
</evidence>
<dbReference type="SUPFAM" id="SSF55804">
    <property type="entry name" value="Phoshotransferase/anion transport protein"/>
    <property type="match status" value="1"/>
</dbReference>
<dbReference type="InterPro" id="IPR051541">
    <property type="entry name" value="PTS_SugarTrans_NitroReg"/>
</dbReference>
<proteinExistence type="predicted"/>
<dbReference type="CDD" id="cd00211">
    <property type="entry name" value="PTS_IIA_fru"/>
    <property type="match status" value="1"/>
</dbReference>
<reference evidence="3" key="1">
    <citation type="submission" date="2017-01" db="EMBL/GenBank/DDBJ databases">
        <authorList>
            <person name="Brunel B."/>
        </authorList>
    </citation>
    <scope>NUCLEOTIDE SEQUENCE [LARGE SCALE GENOMIC DNA]</scope>
</reference>
<evidence type="ECO:0000313" key="3">
    <source>
        <dbReference type="Proteomes" id="UP000188388"/>
    </source>
</evidence>
<gene>
    <name evidence="2" type="ORF">BQ8794_220015</name>
</gene>
<dbReference type="STRING" id="1631249.BQ8794_220015"/>
<dbReference type="InterPro" id="IPR002178">
    <property type="entry name" value="PTS_EIIA_type-2_dom"/>
</dbReference>
<dbReference type="EMBL" id="FTPD01000015">
    <property type="protein sequence ID" value="SIT55451.1"/>
    <property type="molecule type" value="Genomic_DNA"/>
</dbReference>
<dbReference type="PANTHER" id="PTHR47738">
    <property type="entry name" value="PTS SYSTEM FRUCTOSE-LIKE EIIA COMPONENT-RELATED"/>
    <property type="match status" value="1"/>
</dbReference>
<dbReference type="PROSITE" id="PS51094">
    <property type="entry name" value="PTS_EIIA_TYPE_2"/>
    <property type="match status" value="1"/>
</dbReference>
<feature type="domain" description="PTS EIIA type-2" evidence="1">
    <location>
        <begin position="7"/>
        <end position="150"/>
    </location>
</feature>
<organism evidence="2 3">
    <name type="scientific">Mesorhizobium prunaredense</name>
    <dbReference type="NCBI Taxonomy" id="1631249"/>
    <lineage>
        <taxon>Bacteria</taxon>
        <taxon>Pseudomonadati</taxon>
        <taxon>Pseudomonadota</taxon>
        <taxon>Alphaproteobacteria</taxon>
        <taxon>Hyphomicrobiales</taxon>
        <taxon>Phyllobacteriaceae</taxon>
        <taxon>Mesorhizobium</taxon>
    </lineage>
</organism>
<dbReference type="PANTHER" id="PTHR47738:SF1">
    <property type="entry name" value="NITROGEN REGULATORY PROTEIN"/>
    <property type="match status" value="1"/>
</dbReference>
<dbReference type="Gene3D" id="3.40.930.10">
    <property type="entry name" value="Mannitol-specific EII, Chain A"/>
    <property type="match status" value="1"/>
</dbReference>
<dbReference type="Pfam" id="PF00359">
    <property type="entry name" value="PTS_EIIA_2"/>
    <property type="match status" value="1"/>
</dbReference>
<dbReference type="GO" id="GO:0030295">
    <property type="term" value="F:protein kinase activator activity"/>
    <property type="evidence" value="ECO:0007669"/>
    <property type="project" value="TreeGrafter"/>
</dbReference>
<name>A0A1R3V6G1_9HYPH</name>
<evidence type="ECO:0000259" key="1">
    <source>
        <dbReference type="PROSITE" id="PS51094"/>
    </source>
</evidence>
<dbReference type="InterPro" id="IPR016152">
    <property type="entry name" value="PTrfase/Anion_transptr"/>
</dbReference>
<dbReference type="AlphaFoldDB" id="A0A1R3V6G1"/>